<evidence type="ECO:0000256" key="6">
    <source>
        <dbReference type="ARBA" id="ARBA00023125"/>
    </source>
</evidence>
<comment type="function">
    <text evidence="9">Site-specific tyrosine recombinase, which acts by catalyzing the cutting and rejoining of the recombining DNA molecules. The XerC-XerD complex is essential to convert dimers of the bacterial chromosome into monomers to permit their segregation at cell division. It also contributes to the segregational stability of plasmids.</text>
</comment>
<keyword evidence="5 9" id="KW-0229">DNA integration</keyword>
<feature type="domain" description="Tyr recombinase" evidence="11">
    <location>
        <begin position="111"/>
        <end position="307"/>
    </location>
</feature>
<evidence type="ECO:0000256" key="7">
    <source>
        <dbReference type="ARBA" id="ARBA00023172"/>
    </source>
</evidence>
<comment type="subcellular location">
    <subcellularLocation>
        <location evidence="1 9">Cytoplasm</location>
    </subcellularLocation>
</comment>
<dbReference type="GO" id="GO:0006313">
    <property type="term" value="P:DNA transposition"/>
    <property type="evidence" value="ECO:0007669"/>
    <property type="project" value="UniProtKB-UniRule"/>
</dbReference>
<dbReference type="GO" id="GO:0003677">
    <property type="term" value="F:DNA binding"/>
    <property type="evidence" value="ECO:0007669"/>
    <property type="project" value="UniProtKB-UniRule"/>
</dbReference>
<keyword evidence="6 9" id="KW-0238">DNA-binding</keyword>
<keyword evidence="3 9" id="KW-0132">Cell division</keyword>
<dbReference type="GO" id="GO:0007059">
    <property type="term" value="P:chromosome segregation"/>
    <property type="evidence" value="ECO:0007669"/>
    <property type="project" value="UniProtKB-UniRule"/>
</dbReference>
<evidence type="ECO:0000259" key="12">
    <source>
        <dbReference type="PROSITE" id="PS51900"/>
    </source>
</evidence>
<evidence type="ECO:0000256" key="2">
    <source>
        <dbReference type="ARBA" id="ARBA00022490"/>
    </source>
</evidence>
<name>A0A6I6D622_9GAMM</name>
<dbReference type="InterPro" id="IPR010998">
    <property type="entry name" value="Integrase_recombinase_N"/>
</dbReference>
<accession>A0A6I6D622</accession>
<feature type="active site" evidence="9">
    <location>
        <position position="166"/>
    </location>
</feature>
<dbReference type="HAMAP" id="MF_01808">
    <property type="entry name" value="Recomb_XerC_XerD"/>
    <property type="match status" value="1"/>
</dbReference>
<dbReference type="EMBL" id="CP046415">
    <property type="protein sequence ID" value="QGT78891.1"/>
    <property type="molecule type" value="Genomic_DNA"/>
</dbReference>
<evidence type="ECO:0000256" key="5">
    <source>
        <dbReference type="ARBA" id="ARBA00022908"/>
    </source>
</evidence>
<feature type="region of interest" description="Disordered" evidence="10">
    <location>
        <begin position="310"/>
        <end position="336"/>
    </location>
</feature>
<feature type="active site" evidence="9">
    <location>
        <position position="285"/>
    </location>
</feature>
<feature type="active site" evidence="9">
    <location>
        <position position="259"/>
    </location>
</feature>
<dbReference type="InterPro" id="IPR013762">
    <property type="entry name" value="Integrase-like_cat_sf"/>
</dbReference>
<dbReference type="InterPro" id="IPR002104">
    <property type="entry name" value="Integrase_catalytic"/>
</dbReference>
<dbReference type="Gene3D" id="1.10.150.130">
    <property type="match status" value="1"/>
</dbReference>
<proteinExistence type="inferred from homology"/>
<dbReference type="CDD" id="cd00798">
    <property type="entry name" value="INT_XerDC_C"/>
    <property type="match status" value="1"/>
</dbReference>
<organism evidence="13 14">
    <name type="scientific">Guyparkeria halophila</name>
    <dbReference type="NCBI Taxonomy" id="47960"/>
    <lineage>
        <taxon>Bacteria</taxon>
        <taxon>Pseudomonadati</taxon>
        <taxon>Pseudomonadota</taxon>
        <taxon>Gammaproteobacteria</taxon>
        <taxon>Chromatiales</taxon>
        <taxon>Thioalkalibacteraceae</taxon>
        <taxon>Guyparkeria</taxon>
    </lineage>
</organism>
<dbReference type="GO" id="GO:0009037">
    <property type="term" value="F:tyrosine-based site-specific recombinase activity"/>
    <property type="evidence" value="ECO:0007669"/>
    <property type="project" value="UniProtKB-UniRule"/>
</dbReference>
<evidence type="ECO:0000256" key="10">
    <source>
        <dbReference type="SAM" id="MobiDB-lite"/>
    </source>
</evidence>
<evidence type="ECO:0000256" key="4">
    <source>
        <dbReference type="ARBA" id="ARBA00022829"/>
    </source>
</evidence>
<dbReference type="InterPro" id="IPR050090">
    <property type="entry name" value="Tyrosine_recombinase_XerCD"/>
</dbReference>
<feature type="domain" description="Core-binding (CB)" evidence="12">
    <location>
        <begin position="4"/>
        <end position="90"/>
    </location>
</feature>
<dbReference type="GO" id="GO:0005737">
    <property type="term" value="C:cytoplasm"/>
    <property type="evidence" value="ECO:0007669"/>
    <property type="project" value="UniProtKB-SubCell"/>
</dbReference>
<keyword evidence="4 9" id="KW-0159">Chromosome partition</keyword>
<dbReference type="PANTHER" id="PTHR30349:SF81">
    <property type="entry name" value="TYROSINE RECOMBINASE XERC"/>
    <property type="match status" value="1"/>
</dbReference>
<feature type="active site" description="O-(3'-phospho-DNA)-tyrosine intermediate" evidence="9">
    <location>
        <position position="294"/>
    </location>
</feature>
<dbReference type="GO" id="GO:0051301">
    <property type="term" value="P:cell division"/>
    <property type="evidence" value="ECO:0007669"/>
    <property type="project" value="UniProtKB-KW"/>
</dbReference>
<dbReference type="Pfam" id="PF02899">
    <property type="entry name" value="Phage_int_SAM_1"/>
    <property type="match status" value="1"/>
</dbReference>
<keyword evidence="14" id="KW-1185">Reference proteome</keyword>
<dbReference type="Pfam" id="PF00589">
    <property type="entry name" value="Phage_integrase"/>
    <property type="match status" value="1"/>
</dbReference>
<dbReference type="PROSITE" id="PS51900">
    <property type="entry name" value="CB"/>
    <property type="match status" value="1"/>
</dbReference>
<keyword evidence="7 9" id="KW-0233">DNA recombination</keyword>
<dbReference type="SUPFAM" id="SSF56349">
    <property type="entry name" value="DNA breaking-rejoining enzymes"/>
    <property type="match status" value="1"/>
</dbReference>
<dbReference type="Gene3D" id="1.10.443.10">
    <property type="entry name" value="Intergrase catalytic core"/>
    <property type="match status" value="1"/>
</dbReference>
<evidence type="ECO:0000256" key="3">
    <source>
        <dbReference type="ARBA" id="ARBA00022618"/>
    </source>
</evidence>
<dbReference type="PROSITE" id="PS51898">
    <property type="entry name" value="TYR_RECOMBINASE"/>
    <property type="match status" value="1"/>
</dbReference>
<evidence type="ECO:0000256" key="8">
    <source>
        <dbReference type="ARBA" id="ARBA00023306"/>
    </source>
</evidence>
<dbReference type="AlphaFoldDB" id="A0A6I6D622"/>
<reference evidence="13 14" key="1">
    <citation type="submission" date="2019-11" db="EMBL/GenBank/DDBJ databases">
        <authorList>
            <person name="Zhang J."/>
            <person name="Sun C."/>
        </authorList>
    </citation>
    <scope>NUCLEOTIDE SEQUENCE [LARGE SCALE GENOMIC DNA]</scope>
    <source>
        <strain evidence="14">sp2</strain>
    </source>
</reference>
<dbReference type="KEGG" id="ghl:GM160_08280"/>
<evidence type="ECO:0000313" key="13">
    <source>
        <dbReference type="EMBL" id="QGT78891.1"/>
    </source>
</evidence>
<evidence type="ECO:0000256" key="9">
    <source>
        <dbReference type="HAMAP-Rule" id="MF_01808"/>
    </source>
</evidence>
<evidence type="ECO:0000256" key="1">
    <source>
        <dbReference type="ARBA" id="ARBA00004496"/>
    </source>
</evidence>
<evidence type="ECO:0000259" key="11">
    <source>
        <dbReference type="PROSITE" id="PS51898"/>
    </source>
</evidence>
<dbReference type="SUPFAM" id="SSF47823">
    <property type="entry name" value="lambda integrase-like, N-terminal domain"/>
    <property type="match status" value="1"/>
</dbReference>
<feature type="compositionally biased region" description="Basic and acidic residues" evidence="10">
    <location>
        <begin position="318"/>
        <end position="336"/>
    </location>
</feature>
<keyword evidence="8 9" id="KW-0131">Cell cycle</keyword>
<sequence>MPAAALNTAFERAGEALAADHRLNSLTRKAYLASWARLADHLHAQGIESSAAVDDRSLRRFLAELARAGQSPRSIARHVSAVKRLLGFWKRLGLDCPADPLLLKAPKAPRRLPDAPDVETLSRLLDRPGTDQSTHSARTPAQRHATEIRMLRDRCLFEWLYGSGLRLAEVVGLDLTDLDLAAGQARVTGKRDKTRIVPVGRQARAAMQDWLGARRDWDRTGSPAVFINDRGRRLSARSVQLRLNRASRQAGLEAPLHPHQLRHAFATHVLESSGDLRAVQEMLGHESLSTTQIYTHLDFQHLMGVYERAHPRARHRTREAIQEDTQKDPKRDDEPG</sequence>
<dbReference type="Proteomes" id="UP000427716">
    <property type="component" value="Chromosome"/>
</dbReference>
<evidence type="ECO:0000313" key="14">
    <source>
        <dbReference type="Proteomes" id="UP000427716"/>
    </source>
</evidence>
<dbReference type="InterPro" id="IPR004107">
    <property type="entry name" value="Integrase_SAM-like_N"/>
</dbReference>
<gene>
    <name evidence="9" type="primary">xerC</name>
    <name evidence="13" type="ORF">GM160_08280</name>
</gene>
<feature type="active site" evidence="9">
    <location>
        <position position="190"/>
    </location>
</feature>
<keyword evidence="2 9" id="KW-0963">Cytoplasm</keyword>
<comment type="similarity">
    <text evidence="9">Belongs to the 'phage' integrase family. XerC subfamily.</text>
</comment>
<protein>
    <recommendedName>
        <fullName evidence="9">Tyrosine recombinase XerC</fullName>
    </recommendedName>
</protein>
<dbReference type="InterPro" id="IPR023009">
    <property type="entry name" value="Tyrosine_recombinase_XerC/XerD"/>
</dbReference>
<dbReference type="PANTHER" id="PTHR30349">
    <property type="entry name" value="PHAGE INTEGRASE-RELATED"/>
    <property type="match status" value="1"/>
</dbReference>
<dbReference type="InterPro" id="IPR011010">
    <property type="entry name" value="DNA_brk_join_enz"/>
</dbReference>
<dbReference type="InterPro" id="IPR044068">
    <property type="entry name" value="CB"/>
</dbReference>
<feature type="active site" evidence="9">
    <location>
        <position position="262"/>
    </location>
</feature>
<dbReference type="RefSeq" id="WP_156574494.1">
    <property type="nucleotide sequence ID" value="NZ_CP046415.1"/>
</dbReference>
<comment type="subunit">
    <text evidence="9">Forms a cyclic heterotetrameric complex composed of two molecules of XerC and two molecules of XerD.</text>
</comment>